<evidence type="ECO:0000256" key="5">
    <source>
        <dbReference type="ARBA" id="ARBA00022824"/>
    </source>
</evidence>
<evidence type="ECO:0000313" key="12">
    <source>
        <dbReference type="Proteomes" id="UP000292082"/>
    </source>
</evidence>
<evidence type="ECO:0000256" key="9">
    <source>
        <dbReference type="SAM" id="MobiDB-lite"/>
    </source>
</evidence>
<keyword evidence="7 10" id="KW-0472">Membrane</keyword>
<evidence type="ECO:0000256" key="10">
    <source>
        <dbReference type="SAM" id="Phobius"/>
    </source>
</evidence>
<dbReference type="Proteomes" id="UP000292082">
    <property type="component" value="Unassembled WGS sequence"/>
</dbReference>
<comment type="pathway">
    <text evidence="2">Glycolipid biosynthesis; glycosylphosphatidylinositol-anchor biosynthesis.</text>
</comment>
<dbReference type="EMBL" id="ML145089">
    <property type="protein sequence ID" value="TBU63463.1"/>
    <property type="molecule type" value="Genomic_DNA"/>
</dbReference>
<reference evidence="11 12" key="1">
    <citation type="submission" date="2019-01" db="EMBL/GenBank/DDBJ databases">
        <title>Draft genome sequences of three monokaryotic isolates of the white-rot basidiomycete fungus Dichomitus squalens.</title>
        <authorList>
            <consortium name="DOE Joint Genome Institute"/>
            <person name="Lopez S.C."/>
            <person name="Andreopoulos B."/>
            <person name="Pangilinan J."/>
            <person name="Lipzen A."/>
            <person name="Riley R."/>
            <person name="Ahrendt S."/>
            <person name="Ng V."/>
            <person name="Barry K."/>
            <person name="Daum C."/>
            <person name="Grigoriev I.V."/>
            <person name="Hilden K.S."/>
            <person name="Makela M.R."/>
            <person name="de Vries R.P."/>
        </authorList>
    </citation>
    <scope>NUCLEOTIDE SEQUENCE [LARGE SCALE GENOMIC DNA]</scope>
    <source>
        <strain evidence="11 12">CBS 464.89</strain>
    </source>
</reference>
<evidence type="ECO:0000256" key="3">
    <source>
        <dbReference type="ARBA" id="ARBA00022502"/>
    </source>
</evidence>
<evidence type="ECO:0000313" key="11">
    <source>
        <dbReference type="EMBL" id="TBU63463.1"/>
    </source>
</evidence>
<proteinExistence type="predicted"/>
<evidence type="ECO:0000256" key="4">
    <source>
        <dbReference type="ARBA" id="ARBA00022692"/>
    </source>
</evidence>
<protein>
    <submittedName>
        <fullName evidence="11">GPI biosynthesis protein family Pig-F-domain-containing protein</fullName>
    </submittedName>
</protein>
<keyword evidence="12" id="KW-1185">Reference proteome</keyword>
<feature type="transmembrane region" description="Helical" evidence="10">
    <location>
        <begin position="232"/>
        <end position="252"/>
    </location>
</feature>
<evidence type="ECO:0000256" key="1">
    <source>
        <dbReference type="ARBA" id="ARBA00004477"/>
    </source>
</evidence>
<dbReference type="InterPro" id="IPR009580">
    <property type="entry name" value="GPI_biosynthesis_protein_Pig-F"/>
</dbReference>
<feature type="region of interest" description="Disordered" evidence="9">
    <location>
        <begin position="1"/>
        <end position="25"/>
    </location>
</feature>
<keyword evidence="6 10" id="KW-1133">Transmembrane helix</keyword>
<gene>
    <name evidence="11" type="ORF">BD310DRAFT_964786</name>
</gene>
<accession>A0A4Q9Q7F5</accession>
<organism evidence="11 12">
    <name type="scientific">Dichomitus squalens</name>
    <dbReference type="NCBI Taxonomy" id="114155"/>
    <lineage>
        <taxon>Eukaryota</taxon>
        <taxon>Fungi</taxon>
        <taxon>Dikarya</taxon>
        <taxon>Basidiomycota</taxon>
        <taxon>Agaricomycotina</taxon>
        <taxon>Agaricomycetes</taxon>
        <taxon>Polyporales</taxon>
        <taxon>Polyporaceae</taxon>
        <taxon>Dichomitus</taxon>
    </lineage>
</organism>
<dbReference type="GO" id="GO:0005789">
    <property type="term" value="C:endoplasmic reticulum membrane"/>
    <property type="evidence" value="ECO:0007669"/>
    <property type="project" value="UniProtKB-SubCell"/>
</dbReference>
<evidence type="ECO:0000256" key="2">
    <source>
        <dbReference type="ARBA" id="ARBA00004687"/>
    </source>
</evidence>
<evidence type="ECO:0000256" key="7">
    <source>
        <dbReference type="ARBA" id="ARBA00023136"/>
    </source>
</evidence>
<feature type="transmembrane region" description="Helical" evidence="10">
    <location>
        <begin position="179"/>
        <end position="198"/>
    </location>
</feature>
<dbReference type="GO" id="GO:0006506">
    <property type="term" value="P:GPI anchor biosynthetic process"/>
    <property type="evidence" value="ECO:0007669"/>
    <property type="project" value="UniProtKB-UniPathway"/>
</dbReference>
<name>A0A4Q9Q7F5_9APHY</name>
<keyword evidence="8" id="KW-0175">Coiled coil</keyword>
<comment type="subcellular location">
    <subcellularLocation>
        <location evidence="1">Endoplasmic reticulum membrane</location>
        <topology evidence="1">Multi-pass membrane protein</topology>
    </subcellularLocation>
</comment>
<feature type="transmembrane region" description="Helical" evidence="10">
    <location>
        <begin position="33"/>
        <end position="54"/>
    </location>
</feature>
<dbReference type="UniPathway" id="UPA00196"/>
<evidence type="ECO:0000256" key="8">
    <source>
        <dbReference type="SAM" id="Coils"/>
    </source>
</evidence>
<feature type="transmembrane region" description="Helical" evidence="10">
    <location>
        <begin position="90"/>
        <end position="109"/>
    </location>
</feature>
<sequence>MPSRKGKGKAAEAPPPRTQIRPEHPSQPTYFPFARYTSVVGVHTSLLAFTALLLPATTPSLGGVLARWDFTSRTEDRDIMQVLTENPLRTLAWICTGALILQCWWAGWVKEWSLTARARKVDNAEAAKQKMERDGWEAQRERVVAYGKAVGTTLVASFAYHVVAVLFGAPVTSHTLQTYSTALLLSILTVLPPAYALGPPSFGSDSPSLVSRLTWVRLYAELSPRTAVERALVYPAIGTVTGAWLGAVPIGLDWERPWQAWPLTPTFGAIAGFIVGSLIALLVSATLELAQADRQRRQAADVKAS</sequence>
<keyword evidence="3" id="KW-0337">GPI-anchor biosynthesis</keyword>
<keyword evidence="5" id="KW-0256">Endoplasmic reticulum</keyword>
<feature type="transmembrane region" description="Helical" evidence="10">
    <location>
        <begin position="267"/>
        <end position="287"/>
    </location>
</feature>
<dbReference type="AlphaFoldDB" id="A0A4Q9Q7F5"/>
<dbReference type="STRING" id="114155.A0A4Q9Q7F5"/>
<keyword evidence="4 10" id="KW-0812">Transmembrane</keyword>
<evidence type="ECO:0000256" key="6">
    <source>
        <dbReference type="ARBA" id="ARBA00022989"/>
    </source>
</evidence>
<feature type="coiled-coil region" evidence="8">
    <location>
        <begin position="114"/>
        <end position="141"/>
    </location>
</feature>
<dbReference type="Pfam" id="PF06699">
    <property type="entry name" value="PIG-F"/>
    <property type="match status" value="1"/>
</dbReference>
<feature type="transmembrane region" description="Helical" evidence="10">
    <location>
        <begin position="143"/>
        <end position="167"/>
    </location>
</feature>